<dbReference type="EMBL" id="JAPDRQ010000159">
    <property type="protein sequence ID" value="KAJ9653310.1"/>
    <property type="molecule type" value="Genomic_DNA"/>
</dbReference>
<gene>
    <name evidence="1" type="ORF">H2198_007499</name>
</gene>
<organism evidence="1 2">
    <name type="scientific">Neophaeococcomyces mojaviensis</name>
    <dbReference type="NCBI Taxonomy" id="3383035"/>
    <lineage>
        <taxon>Eukaryota</taxon>
        <taxon>Fungi</taxon>
        <taxon>Dikarya</taxon>
        <taxon>Ascomycota</taxon>
        <taxon>Pezizomycotina</taxon>
        <taxon>Eurotiomycetes</taxon>
        <taxon>Chaetothyriomycetidae</taxon>
        <taxon>Chaetothyriales</taxon>
        <taxon>Chaetothyriales incertae sedis</taxon>
        <taxon>Neophaeococcomyces</taxon>
    </lineage>
</organism>
<comment type="caution">
    <text evidence="1">The sequence shown here is derived from an EMBL/GenBank/DDBJ whole genome shotgun (WGS) entry which is preliminary data.</text>
</comment>
<reference evidence="1" key="1">
    <citation type="submission" date="2022-10" db="EMBL/GenBank/DDBJ databases">
        <title>Culturing micro-colonial fungi from biological soil crusts in the Mojave desert and describing Neophaeococcomyces mojavensis, and introducing the new genera and species Taxawa tesnikishii.</title>
        <authorList>
            <person name="Kurbessoian T."/>
            <person name="Stajich J.E."/>
        </authorList>
    </citation>
    <scope>NUCLEOTIDE SEQUENCE</scope>
    <source>
        <strain evidence="1">JES_112</strain>
    </source>
</reference>
<dbReference type="Proteomes" id="UP001172386">
    <property type="component" value="Unassembled WGS sequence"/>
</dbReference>
<sequence length="532" mass="57394">MPGSLTSEKATPSKTAIPDSHAMAVGMEEHGARRHSTIVAEPEQLERRFNSTSMLAACVSLMATWEAISSTMVTGLVSGGPVSLIYGFILALIGTIATALSLSECASMYPTAGGQYHFTDKLAPPSIRRPLSWASGWVTTFGWQSFAASAPFLAATMIQGLLVLNYPDYGYERWHGTLLYWAILLFSLLVNIYLAQLLPLIEMVTLALHVCFFIILLVAVTVVAPNKNPASFVFTEFSNESGWSNNFVAWSVGMLSASYVLSGYDAATHLSEEMDDPSTGVPLAMIGSILINGVLGFAFIIALLFCIQDLSAALTTTTGFPIIEIFYQATRGNSHAASAMTCALIVMACLATVPCVASATRVLWALARDSGVPFSETLSRVDEKRGVPTMSVIVTTILLGLLGLLNIASSTAFNAILSLGVIGLYVSYLLPVILIFYQRLTNPQSLTYGPFRLGKWGLTANAVSIVYTIYTSIFLLFPPYQPVTAVNMNYASAVLGGVLILSITYWFWHGRKNYNGPIIEIIARTESRASKA</sequence>
<accession>A0ACC2ZZV2</accession>
<evidence type="ECO:0000313" key="1">
    <source>
        <dbReference type="EMBL" id="KAJ9653310.1"/>
    </source>
</evidence>
<name>A0ACC2ZZV2_9EURO</name>
<keyword evidence="2" id="KW-1185">Reference proteome</keyword>
<evidence type="ECO:0000313" key="2">
    <source>
        <dbReference type="Proteomes" id="UP001172386"/>
    </source>
</evidence>
<protein>
    <submittedName>
        <fullName evidence="1">Uncharacterized protein</fullName>
    </submittedName>
</protein>
<proteinExistence type="predicted"/>